<protein>
    <submittedName>
        <fullName evidence="2">Uncharacterized protein</fullName>
    </submittedName>
</protein>
<feature type="region of interest" description="Disordered" evidence="1">
    <location>
        <begin position="1"/>
        <end position="23"/>
    </location>
</feature>
<reference evidence="2 3" key="1">
    <citation type="submission" date="2020-03" db="EMBL/GenBank/DDBJ databases">
        <title>Genomic Encyclopedia of Type Strains, Phase IV (KMG-IV): sequencing the most valuable type-strain genomes for metagenomic binning, comparative biology and taxonomic classification.</title>
        <authorList>
            <person name="Goeker M."/>
        </authorList>
    </citation>
    <scope>NUCLEOTIDE SEQUENCE [LARGE SCALE GENOMIC DNA]</scope>
    <source>
        <strain evidence="2 3">DSM 103870</strain>
    </source>
</reference>
<dbReference type="EMBL" id="JAASQI010000021">
    <property type="protein sequence ID" value="NIJ60302.1"/>
    <property type="molecule type" value="Genomic_DNA"/>
</dbReference>
<evidence type="ECO:0000313" key="2">
    <source>
        <dbReference type="EMBL" id="NIJ60302.1"/>
    </source>
</evidence>
<keyword evidence="3" id="KW-1185">Reference proteome</keyword>
<proteinExistence type="predicted"/>
<dbReference type="Proteomes" id="UP001429580">
    <property type="component" value="Unassembled WGS sequence"/>
</dbReference>
<name>A0ABX0V505_9HYPH</name>
<comment type="caution">
    <text evidence="2">The sequence shown here is derived from an EMBL/GenBank/DDBJ whole genome shotgun (WGS) entry which is preliminary data.</text>
</comment>
<gene>
    <name evidence="2" type="ORF">FHS82_004173</name>
</gene>
<evidence type="ECO:0000313" key="3">
    <source>
        <dbReference type="Proteomes" id="UP001429580"/>
    </source>
</evidence>
<accession>A0ABX0V505</accession>
<sequence>MASRLTAEQQAERSQALKKNSSVAMRAGREYAVSFVAAYPIILKKNDSKILYIISHNTNTDQKFVPRPFEAGTI</sequence>
<evidence type="ECO:0000256" key="1">
    <source>
        <dbReference type="SAM" id="MobiDB-lite"/>
    </source>
</evidence>
<organism evidence="2 3">
    <name type="scientific">Pseudochelatococcus lubricantis</name>
    <dbReference type="NCBI Taxonomy" id="1538102"/>
    <lineage>
        <taxon>Bacteria</taxon>
        <taxon>Pseudomonadati</taxon>
        <taxon>Pseudomonadota</taxon>
        <taxon>Alphaproteobacteria</taxon>
        <taxon>Hyphomicrobiales</taxon>
        <taxon>Chelatococcaceae</taxon>
        <taxon>Pseudochelatococcus</taxon>
    </lineage>
</organism>
<dbReference type="RefSeq" id="WP_166956593.1">
    <property type="nucleotide sequence ID" value="NZ_JAASQI010000021.1"/>
</dbReference>